<reference evidence="3" key="1">
    <citation type="submission" date="2016-10" db="EMBL/GenBank/DDBJ databases">
        <authorList>
            <person name="Benchimol M."/>
            <person name="Almeida L.G."/>
            <person name="Vasconcelos A.T."/>
            <person name="Perreira-Neves A."/>
            <person name="Rosa I.A."/>
            <person name="Tasca T."/>
            <person name="Bogo M.R."/>
            <person name="de Souza W."/>
        </authorList>
    </citation>
    <scope>NUCLEOTIDE SEQUENCE [LARGE SCALE GENOMIC DNA]</scope>
    <source>
        <strain evidence="3">K</strain>
    </source>
</reference>
<comment type="caution">
    <text evidence="3">The sequence shown here is derived from an EMBL/GenBank/DDBJ whole genome shotgun (WGS) entry which is preliminary data.</text>
</comment>
<organism evidence="3 4">
    <name type="scientific">Tritrichomonas foetus</name>
    <dbReference type="NCBI Taxonomy" id="1144522"/>
    <lineage>
        <taxon>Eukaryota</taxon>
        <taxon>Metamonada</taxon>
        <taxon>Parabasalia</taxon>
        <taxon>Tritrichomonadida</taxon>
        <taxon>Tritrichomonadidae</taxon>
        <taxon>Tritrichomonas</taxon>
    </lineage>
</organism>
<dbReference type="PROSITE" id="PS51783">
    <property type="entry name" value="PH_BEACH"/>
    <property type="match status" value="1"/>
</dbReference>
<proteinExistence type="predicted"/>
<dbReference type="PROSITE" id="PS50197">
    <property type="entry name" value="BEACH"/>
    <property type="match status" value="1"/>
</dbReference>
<feature type="domain" description="BEACH" evidence="1">
    <location>
        <begin position="1882"/>
        <end position="2168"/>
    </location>
</feature>
<dbReference type="Pfam" id="PF02138">
    <property type="entry name" value="Beach"/>
    <property type="match status" value="1"/>
</dbReference>
<evidence type="ECO:0000313" key="4">
    <source>
        <dbReference type="Proteomes" id="UP000179807"/>
    </source>
</evidence>
<dbReference type="Pfam" id="PF15787">
    <property type="entry name" value="DUF4704"/>
    <property type="match status" value="1"/>
</dbReference>
<dbReference type="Proteomes" id="UP000179807">
    <property type="component" value="Unassembled WGS sequence"/>
</dbReference>
<dbReference type="InterPro" id="IPR000409">
    <property type="entry name" value="BEACH_dom"/>
</dbReference>
<evidence type="ECO:0000313" key="3">
    <source>
        <dbReference type="EMBL" id="OHS96264.1"/>
    </source>
</evidence>
<dbReference type="InterPro" id="IPR011993">
    <property type="entry name" value="PH-like_dom_sf"/>
</dbReference>
<dbReference type="Gene3D" id="2.30.29.30">
    <property type="entry name" value="Pleckstrin-homology domain (PH domain)/Phosphotyrosine-binding domain (PTB)"/>
    <property type="match status" value="1"/>
</dbReference>
<dbReference type="InterPro" id="IPR023362">
    <property type="entry name" value="PH-BEACH_dom"/>
</dbReference>
<dbReference type="InterPro" id="IPR036322">
    <property type="entry name" value="WD40_repeat_dom_sf"/>
</dbReference>
<keyword evidence="4" id="KW-1185">Reference proteome</keyword>
<dbReference type="SUPFAM" id="SSF50978">
    <property type="entry name" value="WD40 repeat-like"/>
    <property type="match status" value="1"/>
</dbReference>
<dbReference type="InterPro" id="IPR036372">
    <property type="entry name" value="BEACH_dom_sf"/>
</dbReference>
<dbReference type="SUPFAM" id="SSF50729">
    <property type="entry name" value="PH domain-like"/>
    <property type="match status" value="1"/>
</dbReference>
<evidence type="ECO:0000259" key="2">
    <source>
        <dbReference type="PROSITE" id="PS51783"/>
    </source>
</evidence>
<dbReference type="PANTHER" id="PTHR13743">
    <property type="entry name" value="BEIGE/BEACH-RELATED"/>
    <property type="match status" value="1"/>
</dbReference>
<dbReference type="EMBL" id="MLAK01001188">
    <property type="protein sequence ID" value="OHS96264.1"/>
    <property type="molecule type" value="Genomic_DNA"/>
</dbReference>
<dbReference type="CDD" id="cd06071">
    <property type="entry name" value="Beach"/>
    <property type="match status" value="1"/>
</dbReference>
<dbReference type="SMART" id="SM01026">
    <property type="entry name" value="Beach"/>
    <property type="match status" value="1"/>
</dbReference>
<sequence length="2535" mass="294577">MKNKLLSPNDNCLEILSLGSRVKISANSILLPEINESLMKITFPKYSSFKLRKIRNDLADTNVNFQDILIKYEFIFPLDPGLIAKIIDFLKYRNDLPEIIPPFILYSYLSWMIIFHQTSDSSFLSTLLNGLNFISLTNEGNDITTIHNLAISSFYHAFTVFLKARKIDDFTQFISPLNDFFIFNNNMPDPAFDILWIVALEIIDQSVSPQKNIESDFFGIIDNLLQLHKDFPPHIALHILERSCFALRRLDFSALSFLQHCVSIIEDQTLLKFLPIIPLAFSECLENSPIITQVIPSNNQYAKVAKYSTIKISYQTVTQSTFNEEPLPQNVTFPPIVSWAKLINEKNLMIIKYISKILEDRPILSEKFIEDCYPFLTIASKSKHCYDIFAAFFLLFHLIVEKYPTILLPKNIVFNSVIFDPSITIFSHDFNEYANLNTIRTTAFNFIVRNTKPKLIKKIFLESVNTPLLYAELVHRLISYEDIYSKSEYISYLSYSLLDPMLHYQNCVNSYKSEVNIARTAILSFMHNTFSSQQNLSLFFSNKHFIQFILALLFEKPLRSQIIVYLYRFLTNADNIQNPITKDIINTLSIILSTEVYNLSEIENIELITSILEIVNDVLIEVPVFRHDFEQISSHLCHQLTQVPHNNAYQPLLNAAMKFFNHTTYIRNLKFDEIHSIEIAITNICGNEPDDEIANDLIHLFSSNNVINRPNLVYLYLQSFLNSKKLDNCLIKLNNMCLENLENCVSLHEGEIDLLLINYMDIWRVTGDIPMPTLKHALGLIQIISSHICTFAVVQKYIALLCPLEGRHFPYYNMEIINTLHSLIIKYAYSPKSFLPLVDDAEVTTSCPLASESAFCFWINPVSSNYQIQKTIMKITDGDLDFQLNMYGNLLIYNILSGEFKLIHDIERRLPLNRWTFVTFKFYNNNTLCVYLNETEVDKLELTSNFIFNRKQVNITINVSNPKNGNKVSQRITSLFGPFAFFNSISLKDIIILHRLSPTKFKCNNPTTGFIPVISRGRKFSIENLTNIQCQTNLKRVSTPPSFAEVLYNFVKVETLIPLFAQPDMKYKDNVSIDWFLSIVLTLFEEILTSNSDAQESFAIASGFLIISHLLKNSNEIHFTFKLFLSFYHLFEALTNYELKMQIFHYIIINFEIWLKASANDHLKILHKLSKIANKYRQAFIDTTNIKYFVTILQSLYYYEPIEDKVIFIMYRVRGEALNTTKCRGYLFNIMMKIADEKLSQNDIDSIVYSVTTCKDMKQVFDLLDFIIRLIHKKILLYNPSMNKLLNIIKHNIPKLTVKVIQVFTHFENIHEVIDELMLNFYQYLNSKQLLIKLVKLKNTDVIRLCSWIATNRNISFRTTSKLFTMILNFQKHHNYDNHPCYQNSTDEQELWTIILLFVKKTVKIQKLMVKYLVRSRSDNFIKLFSQIEYVSRIMWDDDEDLMRLLLNEMLENVNDANKSQIQTIITHFLFFRSTITNPALTQLFEESPFRSSIVLEYPSSYLGIDFSHPLSVCNFIESTTSQIRNYHFGFHLSSQGEWIDSELAVKAMIKLNISSEFNNLLSVLFISSNVKLPESNDAKSNDGKQFDLSSFAVFKYFSGQKDDYEIAKATYDFFESLHDAFSFEKVQFTSLSSNLEYHISSTLNHSWINEYKESSQKCAQLWSHFWRSMTISRAPWHSSLSVEFLQKTHFKRDQVYCYSYCPFKVRTNYKFDDHLHASFTRDSGNLQKAQQRMTRYLQRKSSSIDFNSQPISILNIEELDNVNTLRSSRDFSTDSLSSFKIKIILETRCDHITVKCAYKSTFKLYPDYISITHDDTNVMKIIDISSIVNVFLRTVLHHQTAIEIFTDVRHSYFIDFRDNKRFNNVIGTLKKVISPKIIQMSSFKQYFSEQSFTNDWCSGKISNFEYLMYLNIYSGRSFNCPSQYPYVPWIINDYNSEEIDLNDINIYRDLTKPIGAINENRLKDLMIKQKELTRLNIEPYLFSSGNVCPLSVFLWLIRLEPFTSLHIHVQGGRFDHAARIFYSVLDSFRLASSHLNDFRELIPEFYYMPEFLTNHDRFDLGKLNNIPVDDVELPKWAHNSPYEFVYTLRKAMESEYVSNHLNSWIDLIWGSKQKSEDNRYKNEMYSDIWSNNPCYEKNEDRRSSIEAILSQVGQIPPQLFSTDHPQRNLTNNEKKPKLDSFVCVDLDISGETLAVNIKDQDSNSVKFIILSSSGIFRVVIIQINDNNDNYLKNNIKTSQSLDLRVEMGKSSNDSQTKKVLSTTYTISDYHKKGNENNNNFIHFFISNDSSSELYCIGKDRSDLLKYKISQDSNSTIHSSVIFNNLSEIVGICNDGIWTAVAGKDAIIQLFKNNIYQNGPVHSIMSFCDSISCCDISSVFDTMACGTKDKSLLICSLSRGNVMNDIKLSEGFTIKKILITPAWGFILIYTESVKNSRIAHYISLYNINGKFIKGIEIDFVVSDWVSWRSESGFDYVLLSDEKGRLYMFEAFYLNVKRPFFRCSTPIVKVKYLVDKMIAVAVSFNGKVFFIPYVYI</sequence>
<gene>
    <name evidence="3" type="ORF">TRFO_37596</name>
</gene>
<dbReference type="Gene3D" id="1.10.1540.10">
    <property type="entry name" value="BEACH domain"/>
    <property type="match status" value="1"/>
</dbReference>
<dbReference type="InterPro" id="IPR031570">
    <property type="entry name" value="NBEA/BDCP_DUF4704"/>
</dbReference>
<evidence type="ECO:0000259" key="1">
    <source>
        <dbReference type="PROSITE" id="PS50197"/>
    </source>
</evidence>
<name>A0A1J4JAT3_9EUKA</name>
<feature type="domain" description="BEACH-type PH" evidence="2">
    <location>
        <begin position="1771"/>
        <end position="1871"/>
    </location>
</feature>
<dbReference type="InterPro" id="IPR050865">
    <property type="entry name" value="BEACH_Domain"/>
</dbReference>
<accession>A0A1J4JAT3</accession>
<dbReference type="VEuPathDB" id="TrichDB:TRFO_37596"/>
<dbReference type="OrthoDB" id="10613989at2759"/>
<dbReference type="PANTHER" id="PTHR13743:SF161">
    <property type="entry name" value="BEIGE_BEACH DOMAIN CONTAINING PROTEIN"/>
    <property type="match status" value="1"/>
</dbReference>
<dbReference type="RefSeq" id="XP_068349401.1">
    <property type="nucleotide sequence ID" value="XM_068511528.1"/>
</dbReference>
<protein>
    <submittedName>
        <fullName evidence="3">Beige/BEACH domain containing protein</fullName>
    </submittedName>
</protein>
<dbReference type="SUPFAM" id="SSF81837">
    <property type="entry name" value="BEACH domain"/>
    <property type="match status" value="1"/>
</dbReference>
<dbReference type="GeneID" id="94846232"/>
<dbReference type="Pfam" id="PF14844">
    <property type="entry name" value="PH_BEACH"/>
    <property type="match status" value="1"/>
</dbReference>